<evidence type="ECO:0000313" key="1">
    <source>
        <dbReference type="EMBL" id="SNZ02595.1"/>
    </source>
</evidence>
<dbReference type="NCBIfam" id="TIGR01484">
    <property type="entry name" value="HAD-SF-IIB"/>
    <property type="match status" value="1"/>
</dbReference>
<dbReference type="InterPro" id="IPR023214">
    <property type="entry name" value="HAD_sf"/>
</dbReference>
<dbReference type="PANTHER" id="PTHR10000">
    <property type="entry name" value="PHOSPHOSERINE PHOSPHATASE"/>
    <property type="match status" value="1"/>
</dbReference>
<dbReference type="PANTHER" id="PTHR10000:SF53">
    <property type="entry name" value="5-AMINO-6-(5-PHOSPHO-D-RIBITYLAMINO)URACIL PHOSPHATASE YBJI-RELATED"/>
    <property type="match status" value="1"/>
</dbReference>
<dbReference type="AlphaFoldDB" id="A0A285MZH3"/>
<dbReference type="OrthoDB" id="1650327at2"/>
<dbReference type="RefSeq" id="WP_097038333.1">
    <property type="nucleotide sequence ID" value="NZ_OBEK01000001.1"/>
</dbReference>
<gene>
    <name evidence="1" type="ORF">SAMN05421503_0149</name>
</gene>
<dbReference type="InterPro" id="IPR006379">
    <property type="entry name" value="HAD-SF_hydro_IIB"/>
</dbReference>
<sequence>MNFIFDLDGTICFKGKPVTKKIMDTLKELEQNGHQVIFASARPIRDLLPVIDQHFHSATLIGGNGSLISRNGKIAFLRAFSSEQVAAMKQIIKMYNAAYLIDGDWNYAYTGDPMHPIKANLDPDNLAEQVQLEKLNEVVKILILQSADQGKVAAEAEALGLRVHRHHGEDIVDISPPGIDKWTAIQQAGISEGEYIAFGNDANDIEMLRHAKYAVRIGEQEELIGYAHVDIPLDDACEQTIVDSLEDIAAGRVFVHS</sequence>
<dbReference type="STRING" id="586416.GZ22_12340"/>
<reference evidence="2" key="1">
    <citation type="submission" date="2017-09" db="EMBL/GenBank/DDBJ databases">
        <authorList>
            <person name="Varghese N."/>
            <person name="Submissions S."/>
        </authorList>
    </citation>
    <scope>NUCLEOTIDE SEQUENCE [LARGE SCALE GENOMIC DNA]</scope>
    <source>
        <strain evidence="2">CGMCC 1.8913</strain>
    </source>
</reference>
<accession>A0A285MZH3</accession>
<dbReference type="InterPro" id="IPR036412">
    <property type="entry name" value="HAD-like_sf"/>
</dbReference>
<dbReference type="Gene3D" id="3.40.50.1000">
    <property type="entry name" value="HAD superfamily/HAD-like"/>
    <property type="match status" value="1"/>
</dbReference>
<dbReference type="Pfam" id="PF08282">
    <property type="entry name" value="Hydrolase_3"/>
    <property type="match status" value="1"/>
</dbReference>
<dbReference type="GO" id="GO:0005829">
    <property type="term" value="C:cytosol"/>
    <property type="evidence" value="ECO:0007669"/>
    <property type="project" value="TreeGrafter"/>
</dbReference>
<protein>
    <recommendedName>
        <fullName evidence="3">Cof subfamily of IIB subfamily of haloacid dehalogenase superfamily/HAD-superfamily hydrolase, subfamily IIB</fullName>
    </recommendedName>
</protein>
<evidence type="ECO:0008006" key="3">
    <source>
        <dbReference type="Google" id="ProtNLM"/>
    </source>
</evidence>
<dbReference type="Gene3D" id="3.30.1240.10">
    <property type="match status" value="1"/>
</dbReference>
<dbReference type="GO" id="GO:0016791">
    <property type="term" value="F:phosphatase activity"/>
    <property type="evidence" value="ECO:0007669"/>
    <property type="project" value="TreeGrafter"/>
</dbReference>
<name>A0A285MZH3_9BACI</name>
<keyword evidence="2" id="KW-1185">Reference proteome</keyword>
<dbReference type="Proteomes" id="UP000219356">
    <property type="component" value="Unassembled WGS sequence"/>
</dbReference>
<evidence type="ECO:0000313" key="2">
    <source>
        <dbReference type="Proteomes" id="UP000219356"/>
    </source>
</evidence>
<proteinExistence type="predicted"/>
<dbReference type="SUPFAM" id="SSF56784">
    <property type="entry name" value="HAD-like"/>
    <property type="match status" value="1"/>
</dbReference>
<dbReference type="GO" id="GO:0000287">
    <property type="term" value="F:magnesium ion binding"/>
    <property type="evidence" value="ECO:0007669"/>
    <property type="project" value="TreeGrafter"/>
</dbReference>
<dbReference type="EMBL" id="OBEK01000001">
    <property type="protein sequence ID" value="SNZ02595.1"/>
    <property type="molecule type" value="Genomic_DNA"/>
</dbReference>
<organism evidence="1 2">
    <name type="scientific">Terribacillus aidingensis</name>
    <dbReference type="NCBI Taxonomy" id="586416"/>
    <lineage>
        <taxon>Bacteria</taxon>
        <taxon>Bacillati</taxon>
        <taxon>Bacillota</taxon>
        <taxon>Bacilli</taxon>
        <taxon>Bacillales</taxon>
        <taxon>Bacillaceae</taxon>
        <taxon>Terribacillus</taxon>
    </lineage>
</organism>